<protein>
    <submittedName>
        <fullName evidence="1">43044_t:CDS:1</fullName>
    </submittedName>
</protein>
<evidence type="ECO:0000313" key="2">
    <source>
        <dbReference type="Proteomes" id="UP000789901"/>
    </source>
</evidence>
<accession>A0ABN7VAD9</accession>
<name>A0ABN7VAD9_GIGMA</name>
<dbReference type="Proteomes" id="UP000789901">
    <property type="component" value="Unassembled WGS sequence"/>
</dbReference>
<reference evidence="1 2" key="1">
    <citation type="submission" date="2021-06" db="EMBL/GenBank/DDBJ databases">
        <authorList>
            <person name="Kallberg Y."/>
            <person name="Tangrot J."/>
            <person name="Rosling A."/>
        </authorList>
    </citation>
    <scope>NUCLEOTIDE SEQUENCE [LARGE SCALE GENOMIC DNA]</scope>
    <source>
        <strain evidence="1 2">120-4 pot B 10/14</strain>
    </source>
</reference>
<dbReference type="EMBL" id="CAJVQB010011596">
    <property type="protein sequence ID" value="CAG8748940.1"/>
    <property type="molecule type" value="Genomic_DNA"/>
</dbReference>
<sequence>KKIFDLQKMACGMLESSMKAVIMKENTTAFAMPAAESAAFVVPYSPKERNVAFNELEIKTDKLTIYLQKNTWKYKNMWKAEEPP</sequence>
<evidence type="ECO:0000313" key="1">
    <source>
        <dbReference type="EMBL" id="CAG8748940.1"/>
    </source>
</evidence>
<gene>
    <name evidence="1" type="ORF">GMARGA_LOCUS16171</name>
</gene>
<feature type="non-terminal residue" evidence="1">
    <location>
        <position position="1"/>
    </location>
</feature>
<proteinExistence type="predicted"/>
<organism evidence="1 2">
    <name type="scientific">Gigaspora margarita</name>
    <dbReference type="NCBI Taxonomy" id="4874"/>
    <lineage>
        <taxon>Eukaryota</taxon>
        <taxon>Fungi</taxon>
        <taxon>Fungi incertae sedis</taxon>
        <taxon>Mucoromycota</taxon>
        <taxon>Glomeromycotina</taxon>
        <taxon>Glomeromycetes</taxon>
        <taxon>Diversisporales</taxon>
        <taxon>Gigasporaceae</taxon>
        <taxon>Gigaspora</taxon>
    </lineage>
</organism>
<comment type="caution">
    <text evidence="1">The sequence shown here is derived from an EMBL/GenBank/DDBJ whole genome shotgun (WGS) entry which is preliminary data.</text>
</comment>
<keyword evidence="2" id="KW-1185">Reference proteome</keyword>